<sequence length="166" mass="19334">MGIRSTCSNRMLVESKMAIKGKIQRLNFVVYKYNLIALMRPMTIPSSHLSVSRDECLECLACEQDPRRSSTVLQFYLHISVIIIIISLKREIYVYADCQIEKFGAAFLVLVHLVDLHNFRAAFYSRCDYRDEYQNPKGSILIERLKKQKEKDRIYAHIARARPLSS</sequence>
<evidence type="ECO:0000313" key="1">
    <source>
        <dbReference type="EMBL" id="CAL1679983.1"/>
    </source>
</evidence>
<reference evidence="1" key="1">
    <citation type="submission" date="2024-04" db="EMBL/GenBank/DDBJ databases">
        <authorList>
            <consortium name="Molecular Ecology Group"/>
        </authorList>
    </citation>
    <scope>NUCLEOTIDE SEQUENCE</scope>
</reference>
<accession>A0AAV2NIW7</accession>
<dbReference type="Proteomes" id="UP001497644">
    <property type="component" value="Chromosome 2"/>
</dbReference>
<protein>
    <submittedName>
        <fullName evidence="1">Uncharacterized protein</fullName>
    </submittedName>
</protein>
<keyword evidence="2" id="KW-1185">Reference proteome</keyword>
<dbReference type="AlphaFoldDB" id="A0AAV2NIW7"/>
<proteinExistence type="predicted"/>
<dbReference type="EMBL" id="OZ034825">
    <property type="protein sequence ID" value="CAL1679983.1"/>
    <property type="molecule type" value="Genomic_DNA"/>
</dbReference>
<organism evidence="1 2">
    <name type="scientific">Lasius platythorax</name>
    <dbReference type="NCBI Taxonomy" id="488582"/>
    <lineage>
        <taxon>Eukaryota</taxon>
        <taxon>Metazoa</taxon>
        <taxon>Ecdysozoa</taxon>
        <taxon>Arthropoda</taxon>
        <taxon>Hexapoda</taxon>
        <taxon>Insecta</taxon>
        <taxon>Pterygota</taxon>
        <taxon>Neoptera</taxon>
        <taxon>Endopterygota</taxon>
        <taxon>Hymenoptera</taxon>
        <taxon>Apocrita</taxon>
        <taxon>Aculeata</taxon>
        <taxon>Formicoidea</taxon>
        <taxon>Formicidae</taxon>
        <taxon>Formicinae</taxon>
        <taxon>Lasius</taxon>
        <taxon>Lasius</taxon>
    </lineage>
</organism>
<evidence type="ECO:0000313" key="2">
    <source>
        <dbReference type="Proteomes" id="UP001497644"/>
    </source>
</evidence>
<name>A0AAV2NIW7_9HYME</name>
<gene>
    <name evidence="1" type="ORF">LPLAT_LOCUS6082</name>
</gene>